<protein>
    <recommendedName>
        <fullName evidence="1">tRNA-uridine aminocarboxypropyltransferase</fullName>
        <ecNumber evidence="1">2.5.1.25</ecNumber>
    </recommendedName>
</protein>
<dbReference type="InterPro" id="IPR039262">
    <property type="entry name" value="DTWD2/TAPT"/>
</dbReference>
<dbReference type="EMBL" id="FTOH01000007">
    <property type="protein sequence ID" value="SIS99881.1"/>
    <property type="molecule type" value="Genomic_DNA"/>
</dbReference>
<evidence type="ECO:0000313" key="8">
    <source>
        <dbReference type="Proteomes" id="UP000185639"/>
    </source>
</evidence>
<reference evidence="8" key="1">
    <citation type="submission" date="2017-01" db="EMBL/GenBank/DDBJ databases">
        <authorList>
            <person name="Varghese N."/>
            <person name="Submissions S."/>
        </authorList>
    </citation>
    <scope>NUCLEOTIDE SEQUENCE [LARGE SCALE GENOMIC DNA]</scope>
    <source>
        <strain evidence="8">DSM 24913</strain>
    </source>
</reference>
<dbReference type="SMART" id="SM01144">
    <property type="entry name" value="DTW"/>
    <property type="match status" value="1"/>
</dbReference>
<evidence type="ECO:0000313" key="7">
    <source>
        <dbReference type="EMBL" id="SIS99881.1"/>
    </source>
</evidence>
<evidence type="ECO:0000256" key="4">
    <source>
        <dbReference type="ARBA" id="ARBA00022694"/>
    </source>
</evidence>
<evidence type="ECO:0000256" key="1">
    <source>
        <dbReference type="ARBA" id="ARBA00012386"/>
    </source>
</evidence>
<dbReference type="GO" id="GO:0008033">
    <property type="term" value="P:tRNA processing"/>
    <property type="evidence" value="ECO:0007669"/>
    <property type="project" value="UniProtKB-KW"/>
</dbReference>
<dbReference type="PANTHER" id="PTHR21392">
    <property type="entry name" value="TRNA-URIDINE AMINOCARBOXYPROPYLTRANSFERASE 2"/>
    <property type="match status" value="1"/>
</dbReference>
<comment type="similarity">
    <text evidence="5">Belongs to the TDD superfamily. DTWD2 family.</text>
</comment>
<dbReference type="RefSeq" id="WP_068437269.1">
    <property type="nucleotide sequence ID" value="NZ_FTOH01000007.1"/>
</dbReference>
<keyword evidence="2" id="KW-0808">Transferase</keyword>
<dbReference type="OrthoDB" id="268835at2"/>
<keyword evidence="4" id="KW-0819">tRNA processing</keyword>
<feature type="domain" description="DTW" evidence="6">
    <location>
        <begin position="2"/>
        <end position="183"/>
    </location>
</feature>
<dbReference type="EC" id="2.5.1.25" evidence="1"/>
<proteinExistence type="inferred from homology"/>
<accession>A0A1N7NNL2</accession>
<keyword evidence="8" id="KW-1185">Reference proteome</keyword>
<evidence type="ECO:0000256" key="5">
    <source>
        <dbReference type="ARBA" id="ARBA00034489"/>
    </source>
</evidence>
<dbReference type="InterPro" id="IPR005636">
    <property type="entry name" value="DTW"/>
</dbReference>
<dbReference type="PANTHER" id="PTHR21392:SF0">
    <property type="entry name" value="TRNA-URIDINE AMINOCARBOXYPROPYLTRANSFERASE 2"/>
    <property type="match status" value="1"/>
</dbReference>
<gene>
    <name evidence="7" type="ORF">SAMN05421686_107150</name>
</gene>
<dbReference type="STRING" id="484498.SAMN05421686_107150"/>
<dbReference type="GO" id="GO:0016432">
    <property type="term" value="F:tRNA-uridine aminocarboxypropyltransferase activity"/>
    <property type="evidence" value="ECO:0007669"/>
    <property type="project" value="UniProtKB-EC"/>
</dbReference>
<evidence type="ECO:0000256" key="2">
    <source>
        <dbReference type="ARBA" id="ARBA00022679"/>
    </source>
</evidence>
<evidence type="ECO:0000256" key="3">
    <source>
        <dbReference type="ARBA" id="ARBA00022691"/>
    </source>
</evidence>
<organism evidence="7 8">
    <name type="scientific">Thalassolituus maritimus</name>
    <dbReference type="NCBI Taxonomy" id="484498"/>
    <lineage>
        <taxon>Bacteria</taxon>
        <taxon>Pseudomonadati</taxon>
        <taxon>Pseudomonadota</taxon>
        <taxon>Gammaproteobacteria</taxon>
        <taxon>Oceanospirillales</taxon>
        <taxon>Oceanospirillaceae</taxon>
        <taxon>Thalassolituus</taxon>
    </lineage>
</organism>
<dbReference type="AlphaFoldDB" id="A0A1N7NNL2"/>
<sequence>MSRSVCDGCGRPEKVCLCSHLIHYELPFRLVIWQDPDEAKHPLSTAPLLERSIKGCELKIGDQFTFEEVFGTLADAGVALLYPSDERSTEADAQAIHTVLVLDGTWRKVRRLTLLNPWVLSLPRVSLSPDRPSEYLRTSQVEGGVSTLEAVLMMAHQCAPEGNYLEGIGVLQRMAELQEQMRRR</sequence>
<dbReference type="Proteomes" id="UP000185639">
    <property type="component" value="Unassembled WGS sequence"/>
</dbReference>
<name>A0A1N7NNL2_9GAMM</name>
<evidence type="ECO:0000259" key="6">
    <source>
        <dbReference type="SMART" id="SM01144"/>
    </source>
</evidence>
<keyword evidence="3" id="KW-0949">S-adenosyl-L-methionine</keyword>
<dbReference type="Pfam" id="PF03942">
    <property type="entry name" value="DTW"/>
    <property type="match status" value="1"/>
</dbReference>